<evidence type="ECO:0000313" key="1">
    <source>
        <dbReference type="EMBL" id="ABT15760.1"/>
    </source>
</evidence>
<reference evidence="1 2" key="1">
    <citation type="journal article" date="2007" name="Virology">
        <title>Sequence and annotation of the 314-kb MT325 and the 321-kb FR483 viruses that infect Chlorella Pbi.</title>
        <authorList>
            <person name="Fitzgerald L.A."/>
            <person name="Graves M.V."/>
            <person name="Li X."/>
            <person name="Feldblyum T."/>
            <person name="Hartigan J."/>
            <person name="Van Etten J.L."/>
        </authorList>
    </citation>
    <scope>NUCLEOTIDE SEQUENCE [LARGE SCALE GENOMIC DNA]</scope>
    <source>
        <strain evidence="1 2">FR483</strain>
    </source>
</reference>
<proteinExistence type="predicted"/>
<protein>
    <submittedName>
        <fullName evidence="1">Uncharacterized protein n475L</fullName>
    </submittedName>
</protein>
<dbReference type="Proteomes" id="UP000204095">
    <property type="component" value="Segment"/>
</dbReference>
<accession>A7J7H9</accession>
<name>A7J7H9_PBCVF</name>
<dbReference type="RefSeq" id="YP_001426107.1">
    <property type="nucleotide sequence ID" value="NC_008603.1"/>
</dbReference>
<evidence type="ECO:0000313" key="2">
    <source>
        <dbReference type="Proteomes" id="UP000204095"/>
    </source>
</evidence>
<dbReference type="GeneID" id="5470166"/>
<sequence>MLPNNSMGSTLKQHLAELAVWFGLSRRVAEPRIPDWTRHDGKIPIQHIARGVDEVIPWTVHRVGNSS</sequence>
<dbReference type="KEGG" id="vg:5470166"/>
<organism evidence="1 2">
    <name type="scientific">Paramecium bursaria Chlorella virus FR483</name>
    <name type="common">PBCV-FR483</name>
    <dbReference type="NCBI Taxonomy" id="399781"/>
    <lineage>
        <taxon>Viruses</taxon>
        <taxon>Varidnaviria</taxon>
        <taxon>Bamfordvirae</taxon>
        <taxon>Nucleocytoviricota</taxon>
        <taxon>Megaviricetes</taxon>
        <taxon>Algavirales</taxon>
        <taxon>Phycodnaviridae</taxon>
        <taxon>Chlorovirus</taxon>
        <taxon>Chlorovirus conductrix</taxon>
        <taxon>Paramecium bursaria Chlorella virus A1</taxon>
    </lineage>
</organism>
<organismHost>
    <name type="scientific">Paramecium bursaria</name>
    <dbReference type="NCBI Taxonomy" id="74790"/>
</organismHost>
<gene>
    <name evidence="1" type="primary">n475L</name>
    <name evidence="1" type="ORF">FR483_n475L</name>
</gene>
<dbReference type="EMBL" id="DQ890022">
    <property type="protein sequence ID" value="ABT15760.1"/>
    <property type="molecule type" value="Genomic_DNA"/>
</dbReference>